<dbReference type="Gene3D" id="1.25.10.10">
    <property type="entry name" value="Leucine-rich Repeat Variant"/>
    <property type="match status" value="1"/>
</dbReference>
<evidence type="ECO:0000313" key="4">
    <source>
        <dbReference type="RefSeq" id="XP_039126755.1"/>
    </source>
</evidence>
<dbReference type="PANTHER" id="PTHR33115">
    <property type="entry name" value="ARM REPEAT SUPERFAMILY PROTEIN"/>
    <property type="match status" value="1"/>
</dbReference>
<dbReference type="SUPFAM" id="SSF48371">
    <property type="entry name" value="ARM repeat"/>
    <property type="match status" value="1"/>
</dbReference>
<keyword evidence="2" id="KW-0472">Membrane</keyword>
<organism evidence="3 4">
    <name type="scientific">Dioscorea cayennensis subsp. rotundata</name>
    <name type="common">White Guinea yam</name>
    <name type="synonym">Dioscorea rotundata</name>
    <dbReference type="NCBI Taxonomy" id="55577"/>
    <lineage>
        <taxon>Eukaryota</taxon>
        <taxon>Viridiplantae</taxon>
        <taxon>Streptophyta</taxon>
        <taxon>Embryophyta</taxon>
        <taxon>Tracheophyta</taxon>
        <taxon>Spermatophyta</taxon>
        <taxon>Magnoliopsida</taxon>
        <taxon>Liliopsida</taxon>
        <taxon>Dioscoreales</taxon>
        <taxon>Dioscoreaceae</taxon>
        <taxon>Dioscorea</taxon>
    </lineage>
</organism>
<evidence type="ECO:0000256" key="1">
    <source>
        <dbReference type="SAM" id="MobiDB-lite"/>
    </source>
</evidence>
<dbReference type="Proteomes" id="UP001515500">
    <property type="component" value="Chromosome 6"/>
</dbReference>
<keyword evidence="2" id="KW-1133">Transmembrane helix</keyword>
<dbReference type="PANTHER" id="PTHR33115:SF50">
    <property type="entry name" value="ARM REPEAT SUPERFAMILY PROTEIN"/>
    <property type="match status" value="1"/>
</dbReference>
<feature type="transmembrane region" description="Helical" evidence="2">
    <location>
        <begin position="83"/>
        <end position="103"/>
    </location>
</feature>
<feature type="compositionally biased region" description="Basic and acidic residues" evidence="1">
    <location>
        <begin position="34"/>
        <end position="51"/>
    </location>
</feature>
<feature type="region of interest" description="Disordered" evidence="1">
    <location>
        <begin position="34"/>
        <end position="60"/>
    </location>
</feature>
<dbReference type="AlphaFoldDB" id="A0AB40BI56"/>
<sequence>MSIVLQIIDRQSGDIDVANNYGSTFFEPQRELAGERTKPKLSGRDLAENSKRNTSTRSNKLAPEKKLTLFALRLAILEKAASGLGTLGFIWATVVLLGGFAITLERKDFLFITVILLIEGTRIFSRSHELEWQHQATWSVTEAGRASFRKLRSSSLSVFHAIKALISPLSILRSKGNTRDVERGARDQDLRTWSSPEVPLLPYAGWIFLSRNISKLLYWLQLFSASACVILSLMRLVQQDFGDVDSDSKNRKSALNIFYALAFAEAFMFLLEKAYWEWKVSHCRILEEVNNECDLGAKGMISIKRFFYDSYSKCVNGSIFDGLKMDLVTFAEELLSSSSRDEQLIGANILVKFATNLEFSDETLRKLGTSMPAMERLLEMLNWKSKEEEELRLSAAVITSKLASKKQNALRVAGIPGAMESISSLLYTGQGASSKPDEVCRKCIIVDRSNYEFSVFNLYGLLILKKLASDHDNCGKIGNTRGLLAKIIDFTSTGEWLFGNSSASEIQIRAVKRALQVMKMLSNTSGNTGKNLRRDIAEIVFTISNIREILQFGEKHLDLQKLGIEVLTSLAMDEVAKERIGLTGGMVKELVRLFFRTAVSEDHREVSVEAGEALAMLALENKMNCDRILKEDEYAVARFVAALNDPVLQINSSRILRHLCAYSLTECFSRVKEIIKAIPNVLNSVMVEEMKLLEVSLGLMVQILRFTTTEEFALGLQKAEIDESEIAKKMVEVLKNYDYPSIKVPRIRRFVIEIAIWLMNSDKKYIELFKDFGMEKELVSVAETTTELECFNVFSGSVGLSRHCVSLYSLVDTSLDLMAQG</sequence>
<gene>
    <name evidence="4" type="primary">LOC120262912</name>
</gene>
<dbReference type="InterPro" id="IPR016024">
    <property type="entry name" value="ARM-type_fold"/>
</dbReference>
<keyword evidence="2" id="KW-0812">Transmembrane</keyword>
<protein>
    <submittedName>
        <fullName evidence="4">Uncharacterized protein LOC120262912</fullName>
    </submittedName>
</protein>
<accession>A0AB40BI56</accession>
<keyword evidence="3" id="KW-1185">Reference proteome</keyword>
<evidence type="ECO:0000256" key="2">
    <source>
        <dbReference type="SAM" id="Phobius"/>
    </source>
</evidence>
<reference evidence="4" key="1">
    <citation type="submission" date="2025-08" db="UniProtKB">
        <authorList>
            <consortium name="RefSeq"/>
        </authorList>
    </citation>
    <scope>IDENTIFICATION</scope>
</reference>
<proteinExistence type="predicted"/>
<name>A0AB40BI56_DIOCR</name>
<evidence type="ECO:0000313" key="3">
    <source>
        <dbReference type="Proteomes" id="UP001515500"/>
    </source>
</evidence>
<dbReference type="GeneID" id="120262912"/>
<dbReference type="RefSeq" id="XP_039126755.1">
    <property type="nucleotide sequence ID" value="XM_039270821.1"/>
</dbReference>
<dbReference type="InterPro" id="IPR011989">
    <property type="entry name" value="ARM-like"/>
</dbReference>